<dbReference type="AlphaFoldDB" id="A0A7K1SYP7"/>
<feature type="transmembrane region" description="Helical" evidence="1">
    <location>
        <begin position="12"/>
        <end position="36"/>
    </location>
</feature>
<dbReference type="PANTHER" id="PTHR31876:SF26">
    <property type="entry name" value="PROTEIN LIKE COV 2"/>
    <property type="match status" value="1"/>
</dbReference>
<keyword evidence="3" id="KW-1185">Reference proteome</keyword>
<gene>
    <name evidence="2" type="ORF">GO621_12905</name>
</gene>
<keyword evidence="1" id="KW-0812">Transmembrane</keyword>
<evidence type="ECO:0000313" key="2">
    <source>
        <dbReference type="EMBL" id="MVN22431.1"/>
    </source>
</evidence>
<protein>
    <submittedName>
        <fullName evidence="2">DUF502 domain-containing protein</fullName>
    </submittedName>
</protein>
<reference evidence="2 3" key="1">
    <citation type="submission" date="2019-12" db="EMBL/GenBank/DDBJ databases">
        <title>Mucilaginibacter sp. HMF7410 genome sequencing and assembly.</title>
        <authorList>
            <person name="Kang H."/>
            <person name="Cha I."/>
            <person name="Kim H."/>
            <person name="Joh K."/>
        </authorList>
    </citation>
    <scope>NUCLEOTIDE SEQUENCE [LARGE SCALE GENOMIC DNA]</scope>
    <source>
        <strain evidence="2 3">HMF7410</strain>
    </source>
</reference>
<name>A0A7K1SYP7_9SPHI</name>
<evidence type="ECO:0000256" key="1">
    <source>
        <dbReference type="SAM" id="Phobius"/>
    </source>
</evidence>
<feature type="transmembrane region" description="Helical" evidence="1">
    <location>
        <begin position="56"/>
        <end position="81"/>
    </location>
</feature>
<dbReference type="InterPro" id="IPR007462">
    <property type="entry name" value="COV1-like"/>
</dbReference>
<sequence length="198" mass="22141">MNRIFRALINYFIKGVLIVVPIGAAIFLIVWIFTSIDKSLNLSDLIITDPKTGKPVYIPGLGILTIIVVIMLAGVIVTNLITEPIYNWFSRLFHRLPLFNFVYTSVKDLTEAFVGEEKKFNEPVLVTMDEFGLKRIGFVTHKDLNVIGLPEDVAVYFPFSYSFTGQLVIVPASRVKPIDKSAADMMKFVVSGGVSHLE</sequence>
<accession>A0A7K1SYP7</accession>
<dbReference type="RefSeq" id="WP_157567675.1">
    <property type="nucleotide sequence ID" value="NZ_WPIK01000011.1"/>
</dbReference>
<dbReference type="Proteomes" id="UP000462014">
    <property type="component" value="Unassembled WGS sequence"/>
</dbReference>
<comment type="caution">
    <text evidence="2">The sequence shown here is derived from an EMBL/GenBank/DDBJ whole genome shotgun (WGS) entry which is preliminary data.</text>
</comment>
<evidence type="ECO:0000313" key="3">
    <source>
        <dbReference type="Proteomes" id="UP000462014"/>
    </source>
</evidence>
<dbReference type="EMBL" id="WPIK01000011">
    <property type="protein sequence ID" value="MVN22431.1"/>
    <property type="molecule type" value="Genomic_DNA"/>
</dbReference>
<proteinExistence type="predicted"/>
<keyword evidence="1" id="KW-1133">Transmembrane helix</keyword>
<organism evidence="2 3">
    <name type="scientific">Mucilaginibacter arboris</name>
    <dbReference type="NCBI Taxonomy" id="2682090"/>
    <lineage>
        <taxon>Bacteria</taxon>
        <taxon>Pseudomonadati</taxon>
        <taxon>Bacteroidota</taxon>
        <taxon>Sphingobacteriia</taxon>
        <taxon>Sphingobacteriales</taxon>
        <taxon>Sphingobacteriaceae</taxon>
        <taxon>Mucilaginibacter</taxon>
    </lineage>
</organism>
<dbReference type="PANTHER" id="PTHR31876">
    <property type="entry name" value="COV-LIKE PROTEIN 1"/>
    <property type="match status" value="1"/>
</dbReference>
<dbReference type="Pfam" id="PF04367">
    <property type="entry name" value="DUF502"/>
    <property type="match status" value="1"/>
</dbReference>
<keyword evidence="1" id="KW-0472">Membrane</keyword>